<dbReference type="InterPro" id="IPR001732">
    <property type="entry name" value="UDP-Glc/GDP-Man_DH_N"/>
</dbReference>
<dbReference type="PANTHER" id="PTHR43491:SF2">
    <property type="entry name" value="UDP-N-ACETYL-D-MANNOSAMINE DEHYDROGENASE"/>
    <property type="match status" value="1"/>
</dbReference>
<dbReference type="Pfam" id="PF00984">
    <property type="entry name" value="UDPG_MGDP_dh"/>
    <property type="match status" value="1"/>
</dbReference>
<dbReference type="InterPro" id="IPR014027">
    <property type="entry name" value="UDP-Glc/GDP-Man_DH_C"/>
</dbReference>
<proteinExistence type="inferred from homology"/>
<dbReference type="SUPFAM" id="SSF51735">
    <property type="entry name" value="NAD(P)-binding Rossmann-fold domains"/>
    <property type="match status" value="1"/>
</dbReference>
<evidence type="ECO:0000313" key="7">
    <source>
        <dbReference type="Proteomes" id="UP000219285"/>
    </source>
</evidence>
<gene>
    <name evidence="6" type="ORF">CA267_012415</name>
</gene>
<dbReference type="PIRSF" id="PIRSF500136">
    <property type="entry name" value="UDP_ManNAc_DH"/>
    <property type="match status" value="1"/>
</dbReference>
<comment type="similarity">
    <text evidence="1 4">Belongs to the UDP-glucose/GDP-mannose dehydrogenase family.</text>
</comment>
<evidence type="ECO:0000259" key="5">
    <source>
        <dbReference type="SMART" id="SM00984"/>
    </source>
</evidence>
<keyword evidence="2" id="KW-0560">Oxidoreductase</keyword>
<evidence type="ECO:0000256" key="1">
    <source>
        <dbReference type="ARBA" id="ARBA00006601"/>
    </source>
</evidence>
<dbReference type="GO" id="GO:0051287">
    <property type="term" value="F:NAD binding"/>
    <property type="evidence" value="ECO:0007669"/>
    <property type="project" value="InterPro"/>
</dbReference>
<dbReference type="InterPro" id="IPR028359">
    <property type="entry name" value="UDP_ManNAc/GlcNAc_DH"/>
</dbReference>
<dbReference type="InterPro" id="IPR036291">
    <property type="entry name" value="NAD(P)-bd_dom_sf"/>
</dbReference>
<evidence type="ECO:0000313" key="6">
    <source>
        <dbReference type="EMBL" id="QJR81527.1"/>
    </source>
</evidence>
<dbReference type="NCBIfam" id="TIGR03026">
    <property type="entry name" value="NDP-sugDHase"/>
    <property type="match status" value="1"/>
</dbReference>
<dbReference type="PANTHER" id="PTHR43491">
    <property type="entry name" value="UDP-N-ACETYL-D-MANNOSAMINE DEHYDROGENASE"/>
    <property type="match status" value="1"/>
</dbReference>
<sequence length="422" mass="47040">MQEKVYIAVIGLGYVGLPLALAFAGKYSVIGYDINENRVYELNDGVDTTLEVTEKDLKTKNVKFTSDLSELKEANIYIVTVPTPIDENHQPDLNPLISSSSAIAQVIDKGDIIIYESTVYPGATEEVCVPILEQGSSLTFNRDFFVGYSPERINPGDKERPIHKILKVTSGSTPEIADYIDKLYDSVIEAGTFKAASIKVAEAAKVIENTQRDVNIALINELAIIFSHLGIDTADVIDAAATKWNFIKLQPGLVGGHCIGVDPYYLLHKSVSVGYVPDMIRTAREINNGMSEYISSQLVKNMINREQRIKNARVLVMGLSFKENCPDIRNSKVFALIDNLSSYGMKVDACDYWVDPRIIQGNFCLINENTIENRSYDAVIIAVAHKKYRDNYKNIMKYLVDGGTLYDMKNIIEERGLGQVRL</sequence>
<dbReference type="Gene3D" id="3.40.50.720">
    <property type="entry name" value="NAD(P)-binding Rossmann-like Domain"/>
    <property type="match status" value="2"/>
</dbReference>
<dbReference type="InterPro" id="IPR036220">
    <property type="entry name" value="UDP-Glc/GDP-Man_DH_C_sf"/>
</dbReference>
<dbReference type="OrthoDB" id="9803238at2"/>
<evidence type="ECO:0000256" key="4">
    <source>
        <dbReference type="PIRNR" id="PIRNR000124"/>
    </source>
</evidence>
<dbReference type="GO" id="GO:0016628">
    <property type="term" value="F:oxidoreductase activity, acting on the CH-CH group of donors, NAD or NADP as acceptor"/>
    <property type="evidence" value="ECO:0007669"/>
    <property type="project" value="InterPro"/>
</dbReference>
<evidence type="ECO:0000256" key="3">
    <source>
        <dbReference type="ARBA" id="ARBA00023027"/>
    </source>
</evidence>
<dbReference type="InterPro" id="IPR008927">
    <property type="entry name" value="6-PGluconate_DH-like_C_sf"/>
</dbReference>
<name>A0A6M4MEV7_9ALTE</name>
<reference evidence="6 7" key="2">
    <citation type="submission" date="2020-04" db="EMBL/GenBank/DDBJ databases">
        <title>Complete genome sequence of Alteromonas pelagimontana 5.12T.</title>
        <authorList>
            <person name="Sinha R.K."/>
            <person name="Krishnan K.P."/>
            <person name="Kurian J.P."/>
        </authorList>
    </citation>
    <scope>NUCLEOTIDE SEQUENCE [LARGE SCALE GENOMIC DNA]</scope>
    <source>
        <strain evidence="6 7">5.12</strain>
    </source>
</reference>
<keyword evidence="3" id="KW-0520">NAD</keyword>
<dbReference type="AlphaFoldDB" id="A0A6M4MEV7"/>
<dbReference type="SMART" id="SM00984">
    <property type="entry name" value="UDPG_MGDP_dh_C"/>
    <property type="match status" value="1"/>
</dbReference>
<feature type="domain" description="UDP-glucose/GDP-mannose dehydrogenase C-terminal" evidence="5">
    <location>
        <begin position="315"/>
        <end position="408"/>
    </location>
</feature>
<dbReference type="Proteomes" id="UP000219285">
    <property type="component" value="Chromosome"/>
</dbReference>
<organism evidence="6 7">
    <name type="scientific">Alteromonas pelagimontana</name>
    <dbReference type="NCBI Taxonomy" id="1858656"/>
    <lineage>
        <taxon>Bacteria</taxon>
        <taxon>Pseudomonadati</taxon>
        <taxon>Pseudomonadota</taxon>
        <taxon>Gammaproteobacteria</taxon>
        <taxon>Alteromonadales</taxon>
        <taxon>Alteromonadaceae</taxon>
        <taxon>Alteromonas/Salinimonas group</taxon>
        <taxon>Alteromonas</taxon>
    </lineage>
</organism>
<evidence type="ECO:0000256" key="2">
    <source>
        <dbReference type="ARBA" id="ARBA00023002"/>
    </source>
</evidence>
<dbReference type="KEGG" id="apel:CA267_012415"/>
<reference evidence="7" key="1">
    <citation type="submission" date="2014-12" db="EMBL/GenBank/DDBJ databases">
        <title>Complete genome sequence of a multi-drug resistant Klebsiella pneumoniae.</title>
        <authorList>
            <person name="Hua X."/>
            <person name="Chen Q."/>
            <person name="Li X."/>
            <person name="Feng Y."/>
            <person name="Ruan Z."/>
            <person name="Yu Y."/>
        </authorList>
    </citation>
    <scope>NUCLEOTIDE SEQUENCE [LARGE SCALE GENOMIC DNA]</scope>
    <source>
        <strain evidence="7">5.12</strain>
    </source>
</reference>
<dbReference type="SUPFAM" id="SSF48179">
    <property type="entry name" value="6-phosphogluconate dehydrogenase C-terminal domain-like"/>
    <property type="match status" value="1"/>
</dbReference>
<keyword evidence="7" id="KW-1185">Reference proteome</keyword>
<dbReference type="RefSeq" id="WP_075607273.1">
    <property type="nucleotide sequence ID" value="NZ_CP052766.1"/>
</dbReference>
<dbReference type="GO" id="GO:0016616">
    <property type="term" value="F:oxidoreductase activity, acting on the CH-OH group of donors, NAD or NADP as acceptor"/>
    <property type="evidence" value="ECO:0007669"/>
    <property type="project" value="InterPro"/>
</dbReference>
<dbReference type="PIRSF" id="PIRSF000124">
    <property type="entry name" value="UDPglc_GDPman_dh"/>
    <property type="match status" value="1"/>
</dbReference>
<dbReference type="Pfam" id="PF03720">
    <property type="entry name" value="UDPG_MGDP_dh_C"/>
    <property type="match status" value="1"/>
</dbReference>
<accession>A0A6M4MEV7</accession>
<dbReference type="Pfam" id="PF03721">
    <property type="entry name" value="UDPG_MGDP_dh_N"/>
    <property type="match status" value="1"/>
</dbReference>
<dbReference type="InterPro" id="IPR014026">
    <property type="entry name" value="UDP-Glc/GDP-Man_DH_dimer"/>
</dbReference>
<dbReference type="EMBL" id="CP052766">
    <property type="protein sequence ID" value="QJR81527.1"/>
    <property type="molecule type" value="Genomic_DNA"/>
</dbReference>
<dbReference type="InterPro" id="IPR017476">
    <property type="entry name" value="UDP-Glc/GDP-Man"/>
</dbReference>
<dbReference type="GO" id="GO:0000271">
    <property type="term" value="P:polysaccharide biosynthetic process"/>
    <property type="evidence" value="ECO:0007669"/>
    <property type="project" value="InterPro"/>
</dbReference>
<protein>
    <submittedName>
        <fullName evidence="6">Nucleotide sugar dehydrogenase</fullName>
    </submittedName>
</protein>
<dbReference type="SUPFAM" id="SSF52413">
    <property type="entry name" value="UDP-glucose/GDP-mannose dehydrogenase C-terminal domain"/>
    <property type="match status" value="1"/>
</dbReference>